<dbReference type="EMBL" id="BARU01037013">
    <property type="protein sequence ID" value="GAH83492.1"/>
    <property type="molecule type" value="Genomic_DNA"/>
</dbReference>
<proteinExistence type="predicted"/>
<name>X1IP92_9ZZZZ</name>
<evidence type="ECO:0000313" key="1">
    <source>
        <dbReference type="EMBL" id="GAH83492.1"/>
    </source>
</evidence>
<sequence length="55" mass="6504">MIGGDWKQIKKDYGDVQVNQELKLLFHYLGFEVIPIEMIMHNEKYKSLTQSPHPD</sequence>
<protein>
    <submittedName>
        <fullName evidence="1">Uncharacterized protein</fullName>
    </submittedName>
</protein>
<gene>
    <name evidence="1" type="ORF">S03H2_57724</name>
</gene>
<comment type="caution">
    <text evidence="1">The sequence shown here is derived from an EMBL/GenBank/DDBJ whole genome shotgun (WGS) entry which is preliminary data.</text>
</comment>
<reference evidence="1" key="1">
    <citation type="journal article" date="2014" name="Front. Microbiol.">
        <title>High frequency of phylogenetically diverse reductive dehalogenase-homologous genes in deep subseafloor sedimentary metagenomes.</title>
        <authorList>
            <person name="Kawai M."/>
            <person name="Futagami T."/>
            <person name="Toyoda A."/>
            <person name="Takaki Y."/>
            <person name="Nishi S."/>
            <person name="Hori S."/>
            <person name="Arai W."/>
            <person name="Tsubouchi T."/>
            <person name="Morono Y."/>
            <person name="Uchiyama I."/>
            <person name="Ito T."/>
            <person name="Fujiyama A."/>
            <person name="Inagaki F."/>
            <person name="Takami H."/>
        </authorList>
    </citation>
    <scope>NUCLEOTIDE SEQUENCE</scope>
    <source>
        <strain evidence="1">Expedition CK06-06</strain>
    </source>
</reference>
<organism evidence="1">
    <name type="scientific">marine sediment metagenome</name>
    <dbReference type="NCBI Taxonomy" id="412755"/>
    <lineage>
        <taxon>unclassified sequences</taxon>
        <taxon>metagenomes</taxon>
        <taxon>ecological metagenomes</taxon>
    </lineage>
</organism>
<feature type="non-terminal residue" evidence="1">
    <location>
        <position position="55"/>
    </location>
</feature>
<accession>X1IP92</accession>
<dbReference type="AlphaFoldDB" id="X1IP92"/>